<feature type="binding site" evidence="5">
    <location>
        <position position="12"/>
    </location>
    <ligand>
        <name>ATP</name>
        <dbReference type="ChEBI" id="CHEBI:30616"/>
    </ligand>
</feature>
<name>A0A1D3L0F7_9EURY</name>
<feature type="coiled-coil region" evidence="5">
    <location>
        <begin position="527"/>
        <end position="640"/>
    </location>
</feature>
<dbReference type="GO" id="GO:0008270">
    <property type="term" value="F:zinc ion binding"/>
    <property type="evidence" value="ECO:0007669"/>
    <property type="project" value="UniProtKB-UniRule"/>
</dbReference>
<evidence type="ECO:0000256" key="5">
    <source>
        <dbReference type="HAMAP-Rule" id="MF_00449"/>
    </source>
</evidence>
<dbReference type="PANTHER" id="PTHR32114:SF2">
    <property type="entry name" value="ABC TRANSPORTER ABCH.3"/>
    <property type="match status" value="1"/>
</dbReference>
<evidence type="ECO:0000313" key="8">
    <source>
        <dbReference type="Proteomes" id="UP000094707"/>
    </source>
</evidence>
<evidence type="ECO:0000259" key="6">
    <source>
        <dbReference type="Pfam" id="PF13476"/>
    </source>
</evidence>
<keyword evidence="8" id="KW-1185">Reference proteome</keyword>
<dbReference type="InterPro" id="IPR027417">
    <property type="entry name" value="P-loop_NTPase"/>
</dbReference>
<accession>A0A1D3L0F7</accession>
<feature type="binding site" evidence="5">
    <location>
        <position position="137"/>
    </location>
    <ligand>
        <name>ATP</name>
        <dbReference type="ChEBI" id="CHEBI:30616"/>
    </ligand>
</feature>
<dbReference type="STRING" id="118062.MCBB_0559"/>
<dbReference type="GO" id="GO:0005524">
    <property type="term" value="F:ATP binding"/>
    <property type="evidence" value="ECO:0007669"/>
    <property type="project" value="UniProtKB-UniRule"/>
</dbReference>
<proteinExistence type="inferred from homology"/>
<evidence type="ECO:0000256" key="4">
    <source>
        <dbReference type="ARBA" id="ARBA00023204"/>
    </source>
</evidence>
<evidence type="ECO:0000313" key="7">
    <source>
        <dbReference type="EMBL" id="SCG85134.1"/>
    </source>
</evidence>
<dbReference type="InterPro" id="IPR038729">
    <property type="entry name" value="Rad50/SbcC_AAA"/>
</dbReference>
<dbReference type="Proteomes" id="UP000094707">
    <property type="component" value="Chromosome I"/>
</dbReference>
<feature type="binding site" evidence="5">
    <location>
        <position position="458"/>
    </location>
    <ligand>
        <name>Zn(2+)</name>
        <dbReference type="ChEBI" id="CHEBI:29105"/>
    </ligand>
</feature>
<dbReference type="PANTHER" id="PTHR32114">
    <property type="entry name" value="ABC TRANSPORTER ABCH.3"/>
    <property type="match status" value="1"/>
</dbReference>
<feature type="binding site" evidence="5">
    <location>
        <position position="461"/>
    </location>
    <ligand>
        <name>Zn(2+)</name>
        <dbReference type="ChEBI" id="CHEBI:29105"/>
    </ligand>
</feature>
<organism evidence="7 8">
    <name type="scientific">Methanobacterium congolense</name>
    <dbReference type="NCBI Taxonomy" id="118062"/>
    <lineage>
        <taxon>Archaea</taxon>
        <taxon>Methanobacteriati</taxon>
        <taxon>Methanobacteriota</taxon>
        <taxon>Methanomada group</taxon>
        <taxon>Methanobacteria</taxon>
        <taxon>Methanobacteriales</taxon>
        <taxon>Methanobacteriaceae</taxon>
        <taxon>Methanobacterium</taxon>
    </lineage>
</organism>
<feature type="coiled-coil region" evidence="5">
    <location>
        <begin position="413"/>
        <end position="440"/>
    </location>
</feature>
<keyword evidence="1 5" id="KW-0227">DNA damage</keyword>
<protein>
    <recommendedName>
        <fullName evidence="5">DNA double-strand break repair Rad50 ATPase</fullName>
    </recommendedName>
</protein>
<dbReference type="Gene3D" id="1.10.287.510">
    <property type="entry name" value="Helix hairpin bin"/>
    <property type="match status" value="1"/>
</dbReference>
<reference evidence="7 8" key="1">
    <citation type="submission" date="2016-08" db="EMBL/GenBank/DDBJ databases">
        <authorList>
            <person name="Seilhamer J.J."/>
        </authorList>
    </citation>
    <scope>NUCLEOTIDE SEQUENCE [LARGE SCALE GENOMIC DNA]</scope>
    <source>
        <strain evidence="7">Buetzberg</strain>
    </source>
</reference>
<dbReference type="EMBL" id="LT607756">
    <property type="protein sequence ID" value="SCG85134.1"/>
    <property type="molecule type" value="Genomic_DNA"/>
</dbReference>
<feature type="coiled-coil region" evidence="5">
    <location>
        <begin position="175"/>
        <end position="318"/>
    </location>
</feature>
<feature type="binding site" evidence="5">
    <location>
        <begin position="810"/>
        <end position="815"/>
    </location>
    <ligand>
        <name>ATP</name>
        <dbReference type="ChEBI" id="CHEBI:30616"/>
    </ligand>
</feature>
<keyword evidence="5" id="KW-0862">Zinc</keyword>
<evidence type="ECO:0000256" key="3">
    <source>
        <dbReference type="ARBA" id="ARBA00023054"/>
    </source>
</evidence>
<comment type="function">
    <text evidence="5">Part of the Rad50/Mre11 complex, which is involved in the early steps of DNA double-strand break (DSB) repair. The complex may facilitate opening of the processed DNA ends to aid in the recruitment of HerA and NurA. Rad50 controls the balance between DNA end bridging and DNA resection via ATP-dependent structural rearrangements of the Rad50/Mre11 complex.</text>
</comment>
<keyword evidence="5" id="KW-0479">Metal-binding</keyword>
<evidence type="ECO:0000256" key="2">
    <source>
        <dbReference type="ARBA" id="ARBA00022801"/>
    </source>
</evidence>
<dbReference type="InterPro" id="IPR022982">
    <property type="entry name" value="Rad50_ATPase_archaeal"/>
</dbReference>
<dbReference type="KEGG" id="mcub:MCBB_0559"/>
<dbReference type="SUPFAM" id="SSF75712">
    <property type="entry name" value="Rad50 coiled-coil Zn hook"/>
    <property type="match status" value="1"/>
</dbReference>
<comment type="domain">
    <text evidence="5">The two conserved Cys that bind zinc constitute the zinc-hook, which separates the large intramolecular coiled coil regions. The 2 Cys residues coordinate one molecule of zinc with the help of the 2 Cys residues of the zinc-hook of another Rad50 molecule, thereby forming a V-shaped homodimer.</text>
</comment>
<dbReference type="RefSeq" id="WP_071906333.1">
    <property type="nucleotide sequence ID" value="NZ_LT607756.1"/>
</dbReference>
<dbReference type="Gene3D" id="3.40.50.300">
    <property type="entry name" value="P-loop containing nucleotide triphosphate hydrolases"/>
    <property type="match status" value="2"/>
</dbReference>
<gene>
    <name evidence="5 7" type="primary">rad50</name>
    <name evidence="7" type="ORF">MCBB_0559</name>
</gene>
<dbReference type="SUPFAM" id="SSF52540">
    <property type="entry name" value="P-loop containing nucleoside triphosphate hydrolases"/>
    <property type="match status" value="1"/>
</dbReference>
<dbReference type="GO" id="GO:0016887">
    <property type="term" value="F:ATP hydrolysis activity"/>
    <property type="evidence" value="ECO:0007669"/>
    <property type="project" value="UniProtKB-UniRule"/>
</dbReference>
<dbReference type="HAMAP" id="MF_00449">
    <property type="entry name" value="RAD50"/>
    <property type="match status" value="1"/>
</dbReference>
<keyword evidence="4 5" id="KW-0234">DNA repair</keyword>
<comment type="cofactor">
    <cofactor evidence="5">
        <name>Zn(2+)</name>
        <dbReference type="ChEBI" id="CHEBI:29105"/>
    </cofactor>
    <text evidence="5">Binds 1 zinc ion per homodimer.</text>
</comment>
<comment type="subunit">
    <text evidence="5">Homodimer. Forms a heterotetramer composed of two Mre11 subunits and two Rad50 subunits.</text>
</comment>
<dbReference type="OrthoDB" id="25344at2157"/>
<feature type="domain" description="Rad50/SbcC-type AAA" evidence="6">
    <location>
        <begin position="6"/>
        <end position="221"/>
    </location>
</feature>
<feature type="binding site" evidence="5">
    <location>
        <begin position="32"/>
        <end position="38"/>
    </location>
    <ligand>
        <name>ATP</name>
        <dbReference type="ChEBI" id="CHEBI:30616"/>
    </ligand>
</feature>
<keyword evidence="3 5" id="KW-0175">Coiled coil</keyword>
<keyword evidence="2 5" id="KW-0378">Hydrolase</keyword>
<dbReference type="PATRIC" id="fig|129848.4.peg.564"/>
<evidence type="ECO:0000256" key="1">
    <source>
        <dbReference type="ARBA" id="ARBA00022763"/>
    </source>
</evidence>
<dbReference type="GeneID" id="30411416"/>
<sequence>MIIENIKMENFKSHRNTSVDLGTGISIVMGENGAGKSSILEAVSFALFKQHSGKRMEQLIMNNTDKMSVTLTFQVNGRRYRIKRDRSKKSGAHAKLGIMDENNFMPMATGEKTVTEEVKRLLEMDGDLFLNAVYVRQGEIADLIEKSPAEKKQMIGKLLGIESLEKAWKNMKILLDQYNGEKLKLEGRLEALKDLKSDLKVQNKDKDTIQAKIQKITGDIEETEAEYKSLQDKNDSLNSKKSDFETTSSALESRKNLVERMEADEKYLRIKLDEIEATEKRINQLKPKIDKLPVLKGMQDAKDELKGLKKEEAILNKIIHDINGFKEILSSNESHYKDYLKLESEICSLQYARDQFAGNRSLLDNYRDRRKKVQTKMEQSMEKVSDVLEKSSKILNTDFDSVEDVEAHLESVKPEVEARLKEAVEDIHKVQTEISNIKIQNKGLETPIQELKHVEDVCPICKSNITPQKREELLNGYLSEMETNKKRYSKLEKSLKQLKVKKGIFESKSLKIQDINLGIINEYMGAVEDSKKDIEDIDSKVAELEDKMKILEELNADINNKNKVLEGLKGKYEAYIGAKNSLESLKDSEKYEEDLAKIQYHVEALKTKISSFVDIAGGIVENLQEEINYLEGLKAEYHKLSGAVAQKESFSTRLMETMAALEGTRTEIQDLTLKLEAVAYNEEAHELVKKDLDAKTILLNDLKGQKQRFSGEESQITRSIEEIHKKIESYSVDEKKLTGLKDFMKLLDYIRDLYGKDGVQRDLRNLSRPLIEHNTRDFFEKFNFEYSDIKLDEDYDVTIYGPAGQNSLDMISGGEKIAVALALRLGITQTLSGGNLELIMLDEPTIHLDAYRRQELIELLKKMSIIPQMIIVTHETDLEDAADNILRVKKEEGESFVVNS</sequence>
<dbReference type="AlphaFoldDB" id="A0A1D3L0F7"/>
<keyword evidence="5" id="KW-0067">ATP-binding</keyword>
<keyword evidence="5" id="KW-0547">Nucleotide-binding</keyword>
<dbReference type="Pfam" id="PF13476">
    <property type="entry name" value="AAA_23"/>
    <property type="match status" value="1"/>
</dbReference>
<dbReference type="GO" id="GO:0006302">
    <property type="term" value="P:double-strand break repair"/>
    <property type="evidence" value="ECO:0007669"/>
    <property type="project" value="UniProtKB-UniRule"/>
</dbReference>
<comment type="similarity">
    <text evidence="5">Belongs to the SMC family. RAD50 subfamily.</text>
</comment>